<keyword evidence="2" id="KW-1185">Reference proteome</keyword>
<reference evidence="1 2" key="1">
    <citation type="journal article" date="2016" name="Genome Announc.">
        <title>Draft Genome Sequence of the Thermotolerant Cyanobacterium Desertifilum sp. IPPAS B-1220.</title>
        <authorList>
            <person name="Mironov K.S."/>
            <person name="Sinetova M.A."/>
            <person name="Bolatkhan K."/>
            <person name="Zayadan B.K."/>
            <person name="Ustinova V.V."/>
            <person name="Kupriyanova E.V."/>
            <person name="Skrypnik A.N."/>
            <person name="Gogoleva N.E."/>
            <person name="Gogolev Y.V."/>
            <person name="Los D.A."/>
        </authorList>
    </citation>
    <scope>NUCLEOTIDE SEQUENCE [LARGE SCALE GENOMIC DNA]</scope>
    <source>
        <strain evidence="1 2">IPPAS B-1220</strain>
    </source>
</reference>
<sequence>MAESDPLSDRVNEIAIFQIRDRGLGISEEDQSQLFKSFHRGSNVGAIAGTGLGLAIVKKCVDLHKGKISVESQIGIGTTFTVMLPIRN</sequence>
<gene>
    <name evidence="1" type="ORF">BH720_003375</name>
</gene>
<keyword evidence="1" id="KW-0418">Kinase</keyword>
<organism evidence="1 2">
    <name type="scientific">Desertifilum tharense IPPAS B-1220</name>
    <dbReference type="NCBI Taxonomy" id="1781255"/>
    <lineage>
        <taxon>Bacteria</taxon>
        <taxon>Bacillati</taxon>
        <taxon>Cyanobacteriota</taxon>
        <taxon>Cyanophyceae</taxon>
        <taxon>Desertifilales</taxon>
        <taxon>Desertifilaceae</taxon>
        <taxon>Desertifilum</taxon>
    </lineage>
</organism>
<name>A0ACD5GWE9_9CYAN</name>
<dbReference type="EC" id="2.7.13.3" evidence="1"/>
<evidence type="ECO:0000313" key="1">
    <source>
        <dbReference type="EMBL" id="XPM64950.1"/>
    </source>
</evidence>
<evidence type="ECO:0000313" key="2">
    <source>
        <dbReference type="Proteomes" id="UP000095472"/>
    </source>
</evidence>
<dbReference type="Proteomes" id="UP000095472">
    <property type="component" value="Chromosome"/>
</dbReference>
<proteinExistence type="predicted"/>
<protein>
    <submittedName>
        <fullName evidence="1">Sensor histidine kinase</fullName>
        <ecNumber evidence="1">2.7.13.3</ecNumber>
    </submittedName>
</protein>
<accession>A0ACD5GWE9</accession>
<keyword evidence="1" id="KW-0808">Transferase</keyword>
<dbReference type="EMBL" id="CP182909">
    <property type="protein sequence ID" value="XPM64950.1"/>
    <property type="molecule type" value="Genomic_DNA"/>
</dbReference>